<evidence type="ECO:0000256" key="1">
    <source>
        <dbReference type="SAM" id="MobiDB-lite"/>
    </source>
</evidence>
<feature type="compositionally biased region" description="Polar residues" evidence="1">
    <location>
        <begin position="1"/>
        <end position="10"/>
    </location>
</feature>
<reference evidence="2 3" key="1">
    <citation type="submission" date="2016-10" db="EMBL/GenBank/DDBJ databases">
        <authorList>
            <person name="de Groot N.N."/>
        </authorList>
    </citation>
    <scope>NUCLEOTIDE SEQUENCE [LARGE SCALE GENOMIC DNA]</scope>
    <source>
        <strain evidence="2 3">DSM 16195</strain>
    </source>
</reference>
<feature type="compositionally biased region" description="Basic and acidic residues" evidence="1">
    <location>
        <begin position="16"/>
        <end position="43"/>
    </location>
</feature>
<dbReference type="AlphaFoldDB" id="A0A1G7HGM8"/>
<sequence length="43" mass="5032">MKNFSNNTEPNELEEQFNKENEEHDDRCGCGENARDCERTSPN</sequence>
<feature type="region of interest" description="Disordered" evidence="1">
    <location>
        <begin position="1"/>
        <end position="43"/>
    </location>
</feature>
<organism evidence="2 3">
    <name type="scientific">Ulvibacter litoralis</name>
    <dbReference type="NCBI Taxonomy" id="227084"/>
    <lineage>
        <taxon>Bacteria</taxon>
        <taxon>Pseudomonadati</taxon>
        <taxon>Bacteroidota</taxon>
        <taxon>Flavobacteriia</taxon>
        <taxon>Flavobacteriales</taxon>
        <taxon>Flavobacteriaceae</taxon>
        <taxon>Ulvibacter</taxon>
    </lineage>
</organism>
<gene>
    <name evidence="2" type="ORF">SAMN05421855_10480</name>
</gene>
<name>A0A1G7HGM8_9FLAO</name>
<dbReference type="EMBL" id="FNBA01000004">
    <property type="protein sequence ID" value="SDE99486.1"/>
    <property type="molecule type" value="Genomic_DNA"/>
</dbReference>
<accession>A0A1G7HGM8</accession>
<proteinExistence type="predicted"/>
<evidence type="ECO:0000313" key="2">
    <source>
        <dbReference type="EMBL" id="SDE99486.1"/>
    </source>
</evidence>
<evidence type="ECO:0000313" key="3">
    <source>
        <dbReference type="Proteomes" id="UP000199321"/>
    </source>
</evidence>
<keyword evidence="3" id="KW-1185">Reference proteome</keyword>
<dbReference type="Proteomes" id="UP000199321">
    <property type="component" value="Unassembled WGS sequence"/>
</dbReference>
<dbReference type="RefSeq" id="WP_262891372.1">
    <property type="nucleotide sequence ID" value="NZ_BMWO01000004.1"/>
</dbReference>
<protein>
    <submittedName>
        <fullName evidence="2">Uncharacterized protein</fullName>
    </submittedName>
</protein>